<evidence type="ECO:0000256" key="11">
    <source>
        <dbReference type="SAM" id="Phobius"/>
    </source>
</evidence>
<evidence type="ECO:0000256" key="7">
    <source>
        <dbReference type="ARBA" id="ARBA00023237"/>
    </source>
</evidence>
<dbReference type="NCBIfam" id="TIGR04056">
    <property type="entry name" value="OMP_RagA_SusC"/>
    <property type="match status" value="1"/>
</dbReference>
<organism evidence="14 15">
    <name type="scientific">Pedobacter ginsengisoli</name>
    <dbReference type="NCBI Taxonomy" id="363852"/>
    <lineage>
        <taxon>Bacteria</taxon>
        <taxon>Pseudomonadati</taxon>
        <taxon>Bacteroidota</taxon>
        <taxon>Sphingobacteriia</taxon>
        <taxon>Sphingobacteriales</taxon>
        <taxon>Sphingobacteriaceae</taxon>
        <taxon>Pedobacter</taxon>
    </lineage>
</organism>
<comment type="subcellular location">
    <subcellularLocation>
        <location evidence="1 8">Cell outer membrane</location>
        <topology evidence="1 8">Multi-pass membrane protein</topology>
    </subcellularLocation>
</comment>
<evidence type="ECO:0000256" key="2">
    <source>
        <dbReference type="ARBA" id="ARBA00022448"/>
    </source>
</evidence>
<keyword evidence="4 8" id="KW-0812">Transmembrane</keyword>
<keyword evidence="3 8" id="KW-1134">Transmembrane beta strand</keyword>
<evidence type="ECO:0000256" key="10">
    <source>
        <dbReference type="SAM" id="MobiDB-lite"/>
    </source>
</evidence>
<dbReference type="Gene3D" id="2.40.170.20">
    <property type="entry name" value="TonB-dependent receptor, beta-barrel domain"/>
    <property type="match status" value="1"/>
</dbReference>
<dbReference type="OrthoDB" id="9768177at2"/>
<evidence type="ECO:0000256" key="9">
    <source>
        <dbReference type="RuleBase" id="RU003357"/>
    </source>
</evidence>
<keyword evidence="7 8" id="KW-0998">Cell outer membrane</keyword>
<dbReference type="GO" id="GO:0009279">
    <property type="term" value="C:cell outer membrane"/>
    <property type="evidence" value="ECO:0007669"/>
    <property type="project" value="UniProtKB-SubCell"/>
</dbReference>
<dbReference type="InterPro" id="IPR008969">
    <property type="entry name" value="CarboxyPept-like_regulatory"/>
</dbReference>
<evidence type="ECO:0000256" key="3">
    <source>
        <dbReference type="ARBA" id="ARBA00022452"/>
    </source>
</evidence>
<dbReference type="InterPro" id="IPR023997">
    <property type="entry name" value="TonB-dep_OMP_SusC/RagA_CS"/>
</dbReference>
<dbReference type="InterPro" id="IPR000531">
    <property type="entry name" value="Beta-barrel_TonB"/>
</dbReference>
<dbReference type="SUPFAM" id="SSF56935">
    <property type="entry name" value="Porins"/>
    <property type="match status" value="1"/>
</dbReference>
<keyword evidence="11" id="KW-1133">Transmembrane helix</keyword>
<dbReference type="KEGG" id="pgs:CPT03_10430"/>
<evidence type="ECO:0000313" key="15">
    <source>
        <dbReference type="Proteomes" id="UP000223749"/>
    </source>
</evidence>
<dbReference type="InterPro" id="IPR012910">
    <property type="entry name" value="Plug_dom"/>
</dbReference>
<evidence type="ECO:0000256" key="4">
    <source>
        <dbReference type="ARBA" id="ARBA00022692"/>
    </source>
</evidence>
<evidence type="ECO:0000256" key="8">
    <source>
        <dbReference type="PROSITE-ProRule" id="PRU01360"/>
    </source>
</evidence>
<feature type="domain" description="TonB-dependent receptor-like beta-barrel" evidence="12">
    <location>
        <begin position="440"/>
        <end position="992"/>
    </location>
</feature>
<evidence type="ECO:0000256" key="1">
    <source>
        <dbReference type="ARBA" id="ARBA00004571"/>
    </source>
</evidence>
<dbReference type="Pfam" id="PF07715">
    <property type="entry name" value="Plug"/>
    <property type="match status" value="1"/>
</dbReference>
<name>A0A2D1U5P8_9SPHI</name>
<feature type="transmembrane region" description="Helical" evidence="11">
    <location>
        <begin position="21"/>
        <end position="39"/>
    </location>
</feature>
<dbReference type="Gene3D" id="2.60.40.1120">
    <property type="entry name" value="Carboxypeptidase-like, regulatory domain"/>
    <property type="match status" value="1"/>
</dbReference>
<comment type="similarity">
    <text evidence="8 9">Belongs to the TonB-dependent receptor family.</text>
</comment>
<evidence type="ECO:0000313" key="14">
    <source>
        <dbReference type="EMBL" id="ATP56864.1"/>
    </source>
</evidence>
<evidence type="ECO:0000256" key="6">
    <source>
        <dbReference type="ARBA" id="ARBA00023136"/>
    </source>
</evidence>
<keyword evidence="2 8" id="KW-0813">Transport</keyword>
<evidence type="ECO:0000259" key="13">
    <source>
        <dbReference type="Pfam" id="PF07715"/>
    </source>
</evidence>
<accession>A0A2D1U5P8</accession>
<evidence type="ECO:0000259" key="12">
    <source>
        <dbReference type="Pfam" id="PF00593"/>
    </source>
</evidence>
<dbReference type="PROSITE" id="PS52016">
    <property type="entry name" value="TONB_DEPENDENT_REC_3"/>
    <property type="match status" value="1"/>
</dbReference>
<dbReference type="InterPro" id="IPR023996">
    <property type="entry name" value="TonB-dep_OMP_SusC/RagA"/>
</dbReference>
<gene>
    <name evidence="14" type="ORF">CPT03_10430</name>
</gene>
<sequence>MQNFKKGRHLYNAYSLLKKSLLLNSGIVVMFLLPLISFSQTQPLINSTLKGQVVDAVSKLGIPGVSIHITGTTHVVQTDKNGKFDFVTGQKFPYTLEITYVGYEKKEVIANGSPILVELKESASQLNDVVVVGYGAQTRKSVVGSIVKVNAAETKQIPVASFDAQLQGRAAGVQVGTYSGSPGEGVKVQVRGTASINASNEPLYVIDGVFVNNNSLSTLDLGGKKTSPLADINPADIESIEVLKDASAIAIYGSRGANGVILVTTKRGEYFLGKTKYHLEISHGWQKADPDRLWELTTGPEHALLVNEQWINSGKDKPSLNQTYENRPFRPVTDIINGVPGRGNPEDQQTYDRLSRVFRTAQVKNYDLSIQGGSDKIRYNIGAGYTDQEGILKPSDFQRGSFKLNLDSKLNEKVTLSSSNGVYRTFRQQVRGGAGQQAGHLLAALHHPTYLPLYNADGTPARGSIYENIDNLVNTDVTNISTTSIRYIGNQFIEVNILPGLKFKSSIGLDYDNYNEREFFNDQTIIGGSPNPLGYRKEVFTTSTIIQNEQTLSYVKTINSRQNITALIGNSIQSTDVKVAQEVGQGFPNNFFQQISAASVRTADQRRSKSTLASFFGRLNYSLDNKYFLEGVIRADGSSKFGANNRWGFFPGIGASWRIKQEAFLQNSETISEFKLRLSAGSAGNQNGINDYAALGLWSGSAAYPDNLTSGPKPGVAPAQLKNPDLKWEKTTTYNAGIDLGLFKDRLFLNLDAYYKYTTDALLYLPVPQSTGYSSTLANAGEVSNKGIELAITGTIIKSKDFEWSANFNISRNVNRAEKLVSPITFEAREYRRTQEGAALGSFWLYKQLYVDPTTGDAIFQHADGTTGTTVTTADRQLMGNLIPDFFGGLSNNISYKGFDLNILFTYQYGNKVFNFNKYILEGGGTRDASRSILKSQLNRWQKEGDITNTPRVTSVGNNYNIEQNSRYLEDGSFIRLKAASLGYTLPASVTSKVRLGKVRLYVLGTNLWLKTKYTGADPESSGSAGQNLDGLDTATPPQPRGIQFGANISF</sequence>
<dbReference type="AlphaFoldDB" id="A0A2D1U5P8"/>
<keyword evidence="6 8" id="KW-0472">Membrane</keyword>
<reference evidence="14 15" key="1">
    <citation type="submission" date="2017-10" db="EMBL/GenBank/DDBJ databases">
        <title>Whole genome of Pedobacter ginsengisoli T01R-27 isolated from tomato rhizosphere.</title>
        <authorList>
            <person name="Weon H.-Y."/>
            <person name="Lee S.A."/>
            <person name="Sang M.K."/>
            <person name="Song J."/>
        </authorList>
    </citation>
    <scope>NUCLEOTIDE SEQUENCE [LARGE SCALE GENOMIC DNA]</scope>
    <source>
        <strain evidence="14 15">T01R-27</strain>
    </source>
</reference>
<dbReference type="Proteomes" id="UP000223749">
    <property type="component" value="Chromosome"/>
</dbReference>
<dbReference type="InterPro" id="IPR037066">
    <property type="entry name" value="Plug_dom_sf"/>
</dbReference>
<dbReference type="EMBL" id="CP024091">
    <property type="protein sequence ID" value="ATP56864.1"/>
    <property type="molecule type" value="Genomic_DNA"/>
</dbReference>
<keyword evidence="15" id="KW-1185">Reference proteome</keyword>
<protein>
    <submittedName>
        <fullName evidence="14">SusC/RagA family TonB-linked outer membrane protein</fullName>
    </submittedName>
</protein>
<evidence type="ECO:0000256" key="5">
    <source>
        <dbReference type="ARBA" id="ARBA00023077"/>
    </source>
</evidence>
<dbReference type="Pfam" id="PF00593">
    <property type="entry name" value="TonB_dep_Rec_b-barrel"/>
    <property type="match status" value="1"/>
</dbReference>
<keyword evidence="5 9" id="KW-0798">TonB box</keyword>
<dbReference type="InterPro" id="IPR039426">
    <property type="entry name" value="TonB-dep_rcpt-like"/>
</dbReference>
<feature type="region of interest" description="Disordered" evidence="10">
    <location>
        <begin position="1017"/>
        <end position="1051"/>
    </location>
</feature>
<dbReference type="InterPro" id="IPR036942">
    <property type="entry name" value="Beta-barrel_TonB_sf"/>
</dbReference>
<proteinExistence type="inferred from homology"/>
<feature type="domain" description="TonB-dependent receptor plug" evidence="13">
    <location>
        <begin position="140"/>
        <end position="260"/>
    </location>
</feature>
<dbReference type="NCBIfam" id="TIGR04057">
    <property type="entry name" value="SusC_RagA_signa"/>
    <property type="match status" value="1"/>
</dbReference>
<dbReference type="Pfam" id="PF13715">
    <property type="entry name" value="CarbopepD_reg_2"/>
    <property type="match status" value="1"/>
</dbReference>
<dbReference type="RefSeq" id="WP_099438798.1">
    <property type="nucleotide sequence ID" value="NZ_CP024091.1"/>
</dbReference>
<dbReference type="SUPFAM" id="SSF49464">
    <property type="entry name" value="Carboxypeptidase regulatory domain-like"/>
    <property type="match status" value="1"/>
</dbReference>
<dbReference type="Gene3D" id="2.170.130.10">
    <property type="entry name" value="TonB-dependent receptor, plug domain"/>
    <property type="match status" value="1"/>
</dbReference>